<dbReference type="AlphaFoldDB" id="A0A563W0A1"/>
<gene>
    <name evidence="1" type="ORF">H1P_550017</name>
</gene>
<name>A0A563W0A1_9CYAN</name>
<organism evidence="1 2">
    <name type="scientific">Hyella patelloides LEGE 07179</name>
    <dbReference type="NCBI Taxonomy" id="945734"/>
    <lineage>
        <taxon>Bacteria</taxon>
        <taxon>Bacillati</taxon>
        <taxon>Cyanobacteriota</taxon>
        <taxon>Cyanophyceae</taxon>
        <taxon>Pleurocapsales</taxon>
        <taxon>Hyellaceae</taxon>
        <taxon>Hyella</taxon>
    </lineage>
</organism>
<reference evidence="1 2" key="1">
    <citation type="submission" date="2019-01" db="EMBL/GenBank/DDBJ databases">
        <authorList>
            <person name="Brito A."/>
        </authorList>
    </citation>
    <scope>NUCLEOTIDE SEQUENCE [LARGE SCALE GENOMIC DNA]</scope>
    <source>
        <strain evidence="1">1</strain>
    </source>
</reference>
<dbReference type="EMBL" id="CAACVJ010000501">
    <property type="protein sequence ID" value="VEP17106.1"/>
    <property type="molecule type" value="Genomic_DNA"/>
</dbReference>
<dbReference type="Proteomes" id="UP000320055">
    <property type="component" value="Unassembled WGS sequence"/>
</dbReference>
<evidence type="ECO:0000313" key="1">
    <source>
        <dbReference type="EMBL" id="VEP17106.1"/>
    </source>
</evidence>
<proteinExistence type="predicted"/>
<keyword evidence="2" id="KW-1185">Reference proteome</keyword>
<sequence>MILLSSNLLMAKKYLYSLLICLTLTIAIVPKVFSTTNSTCNYHPEAYEGLQLAQLSQELETTGLIGRIHGAAAESAMYVMSVREPNNFFSHREFSLLANEQNTIDTLNQLNRHDRVCIQGNIIENPSPQKHIAVSSIQIVEPWMQPEGFAPYERQAGIPAELKEQTSFIGKVHAIGAEGKILVVEYRDSVIPIYVKATEYTEGLYRGDIVKLAYQIQQRPQQPTHLQLDTTVEKPLAVLDAIASWHDRENTLTGNLVKFPRSPQLKFDVYAMEVDTMGIKRYFTLINFENMEEFQNIRLKLAKIWDENAANAVSGRNMLINPQVTIQAQGITNIVSTEQANPQILLDNAEQVQQLS</sequence>
<accession>A0A563W0A1</accession>
<evidence type="ECO:0000313" key="2">
    <source>
        <dbReference type="Proteomes" id="UP000320055"/>
    </source>
</evidence>
<protein>
    <submittedName>
        <fullName evidence="1">Uncharacterized protein</fullName>
    </submittedName>
</protein>